<dbReference type="SMART" id="SM00506">
    <property type="entry name" value="A1pp"/>
    <property type="match status" value="1"/>
</dbReference>
<dbReference type="Pfam" id="PF01661">
    <property type="entry name" value="Macro"/>
    <property type="match status" value="1"/>
</dbReference>
<dbReference type="RefSeq" id="WP_228879568.1">
    <property type="nucleotide sequence ID" value="NZ_CABIIK010000015.1"/>
</dbReference>
<organism evidence="2 3">
    <name type="scientific">Acetobacterium wieringae</name>
    <dbReference type="NCBI Taxonomy" id="52694"/>
    <lineage>
        <taxon>Bacteria</taxon>
        <taxon>Bacillati</taxon>
        <taxon>Bacillota</taxon>
        <taxon>Clostridia</taxon>
        <taxon>Eubacteriales</taxon>
        <taxon>Eubacteriaceae</taxon>
        <taxon>Acetobacterium</taxon>
    </lineage>
</organism>
<dbReference type="InterPro" id="IPR002589">
    <property type="entry name" value="Macro_dom"/>
</dbReference>
<accession>A0ABY6H9K7</accession>
<dbReference type="Gene3D" id="3.40.220.10">
    <property type="entry name" value="Leucine Aminopeptidase, subunit E, domain 1"/>
    <property type="match status" value="1"/>
</dbReference>
<evidence type="ECO:0000259" key="1">
    <source>
        <dbReference type="PROSITE" id="PS51154"/>
    </source>
</evidence>
<evidence type="ECO:0000313" key="2">
    <source>
        <dbReference type="EMBL" id="UYO61167.1"/>
    </source>
</evidence>
<feature type="domain" description="Macro" evidence="1">
    <location>
        <begin position="1"/>
        <end position="173"/>
    </location>
</feature>
<dbReference type="PROSITE" id="PS51154">
    <property type="entry name" value="MACRO"/>
    <property type="match status" value="1"/>
</dbReference>
<dbReference type="InterPro" id="IPR043472">
    <property type="entry name" value="Macro_dom-like"/>
</dbReference>
<protein>
    <submittedName>
        <fullName evidence="2">Macro domain-containing protein</fullName>
    </submittedName>
</protein>
<gene>
    <name evidence="2" type="ORF">LNN31_10255</name>
</gene>
<dbReference type="EMBL" id="CP087994">
    <property type="protein sequence ID" value="UYO61167.1"/>
    <property type="molecule type" value="Genomic_DNA"/>
</dbReference>
<evidence type="ECO:0000313" key="3">
    <source>
        <dbReference type="Proteomes" id="UP001163550"/>
    </source>
</evidence>
<proteinExistence type="predicted"/>
<keyword evidence="3" id="KW-1185">Reference proteome</keyword>
<reference evidence="2" key="1">
    <citation type="submission" date="2021-11" db="EMBL/GenBank/DDBJ databases">
        <title>Isoprene-degrading acetogen.</title>
        <authorList>
            <person name="Yang Y."/>
            <person name="Jin H."/>
            <person name="Yan J."/>
        </authorList>
    </citation>
    <scope>NUCLEOTIDE SEQUENCE</scope>
    <source>
        <strain evidence="2">Berkeley</strain>
    </source>
</reference>
<sequence length="245" mass="27114">MQFELIRNDITKMAVDAIVLPANTKLREGSGTSKAIFEKAGRKELEKACNVALKKDDQIYMGGAIPTLAFKLDAKFIIHAIVPKWIDGEHQEYDKLSSAYLSALGLADVMSCESIAFPLLASGHNRFDQNIAFEIAKESIEAYQPTNKLKRVLLVLYSPKAMQIARTQGFLIEEAIDDVYILGIDENYVSPGQRALNDGMELAGKFLDDGINMAMAFLDDQENRKKILEGGIMIAQIAISVVLKK</sequence>
<dbReference type="PANTHER" id="PTHR11106">
    <property type="entry name" value="GANGLIOSIDE INDUCED DIFFERENTIATION ASSOCIATED PROTEIN 2-RELATED"/>
    <property type="match status" value="1"/>
</dbReference>
<name>A0ABY6H9K7_9FIRM</name>
<dbReference type="Proteomes" id="UP001163550">
    <property type="component" value="Chromosome"/>
</dbReference>
<dbReference type="SUPFAM" id="SSF52949">
    <property type="entry name" value="Macro domain-like"/>
    <property type="match status" value="1"/>
</dbReference>